<proteinExistence type="inferred from homology"/>
<dbReference type="GO" id="GO:0048038">
    <property type="term" value="F:quinone binding"/>
    <property type="evidence" value="ECO:0007669"/>
    <property type="project" value="InterPro"/>
</dbReference>
<sequence>VLCSRAMGIAQRNLALGWVAAILLPQMAMAEHPKGSLDVKPQVFSDLTPFEMRMVHNFLMSRRELELQPSETPTLAKNSVYLIEMLLPTKKKVLDFLDKGKATPVREARVVIFFGAQEHPNITEFAVGPLPQPIYMRMISPGPWHHPSWTSRPINKAEYSLIHHTLKKATEPLHQFFLDTTDYSLKDCDEDCLTFTYVAPHVTEPDQRRSWFILQRYMADQSLQPTGLEILLDHGSTDVQLWKVEQVWYNGKLFNSPEELAQKYEDGEVDIVVIMESLPKDTEQPQPSSFSVTPKKSPTTISMDRHREAEFYIPPYNIENNTVYYRNWIFSFRLRPSSGLQILNLQFRGVRIAYEVSVQEAMAQFGGHIPAGIRTKYMNVGWGLDNVTLQLVRGIDCPHTATFLEVIHHYDTDKPVSYPQALCLFEMPVGIPIKRHFDSNFKVNLNSGAGSSEHVLVLRTISTVHHYDYIWDFIFYPDGAMETKMQATGLAHATFYQPKEMRYISQSHTHLFSNIHTHLVHYRIDLDVAGMKNNFQTVQIIRENITRDSGHHVTRNTIKRMTYSQEQQAAFHFGNPLPNYLVFSNLQKNYLNQGSSYRLQIYSQIHQVGLPGWQKKRGVSWARYPLAVTKYRDSERCSSSIYNQNDPWNPPVVFEDFIQNNSNIEDKDLVAWVTMGFHNMPRSEESTNMTTPGNSVGFMLRPLNFFQVF</sequence>
<evidence type="ECO:0000256" key="2">
    <source>
        <dbReference type="ARBA" id="ARBA00007983"/>
    </source>
</evidence>
<protein>
    <recommendedName>
        <fullName evidence="8">Amine oxidase</fullName>
        <ecNumber evidence="8">1.4.3.-</ecNumber>
    </recommendedName>
</protein>
<gene>
    <name evidence="13" type="primary">LOC102927906</name>
</gene>
<evidence type="ECO:0000256" key="9">
    <source>
        <dbReference type="SAM" id="SignalP"/>
    </source>
</evidence>
<keyword evidence="14" id="KW-1185">Reference proteome</keyword>
<dbReference type="FunFam" id="3.10.450.40:FF:000009">
    <property type="entry name" value="Amine oxidase"/>
    <property type="match status" value="1"/>
</dbReference>
<dbReference type="Gene3D" id="2.70.98.20">
    <property type="entry name" value="Copper amine oxidase, catalytic domain"/>
    <property type="match status" value="1"/>
</dbReference>
<dbReference type="EC" id="1.4.3.-" evidence="8"/>
<evidence type="ECO:0000256" key="8">
    <source>
        <dbReference type="RuleBase" id="RU000672"/>
    </source>
</evidence>
<evidence type="ECO:0000256" key="7">
    <source>
        <dbReference type="PIRSR" id="PIRSR600269-51"/>
    </source>
</evidence>
<evidence type="ECO:0000256" key="5">
    <source>
        <dbReference type="ARBA" id="ARBA00023002"/>
    </source>
</evidence>
<dbReference type="InterPro" id="IPR016182">
    <property type="entry name" value="Cu_amine_oxidase_N-reg"/>
</dbReference>
<keyword evidence="3 8" id="KW-0479">Metal-binding</keyword>
<dbReference type="Pfam" id="PF02727">
    <property type="entry name" value="Cu_amine_oxidN2"/>
    <property type="match status" value="1"/>
</dbReference>
<evidence type="ECO:0000313" key="14">
    <source>
        <dbReference type="Proteomes" id="UP000694547"/>
    </source>
</evidence>
<dbReference type="InterPro" id="IPR036460">
    <property type="entry name" value="Cu_amine_oxidase_C_sf"/>
</dbReference>
<dbReference type="InterPro" id="IPR000269">
    <property type="entry name" value="Cu_amine_oxidase"/>
</dbReference>
<evidence type="ECO:0000256" key="1">
    <source>
        <dbReference type="ARBA" id="ARBA00001973"/>
    </source>
</evidence>
<feature type="chain" id="PRO_5035001132" description="Amine oxidase" evidence="9">
    <location>
        <begin position="31"/>
        <end position="709"/>
    </location>
</feature>
<dbReference type="SUPFAM" id="SSF54416">
    <property type="entry name" value="Amine oxidase N-terminal region"/>
    <property type="match status" value="2"/>
</dbReference>
<keyword evidence="4 7" id="KW-0801">TPQ</keyword>
<organism evidence="13 14">
    <name type="scientific">Peromyscus maniculatus bairdii</name>
    <name type="common">Prairie deer mouse</name>
    <dbReference type="NCBI Taxonomy" id="230844"/>
    <lineage>
        <taxon>Eukaryota</taxon>
        <taxon>Metazoa</taxon>
        <taxon>Chordata</taxon>
        <taxon>Craniata</taxon>
        <taxon>Vertebrata</taxon>
        <taxon>Euteleostomi</taxon>
        <taxon>Mammalia</taxon>
        <taxon>Eutheria</taxon>
        <taxon>Euarchontoglires</taxon>
        <taxon>Glires</taxon>
        <taxon>Rodentia</taxon>
        <taxon>Myomorpha</taxon>
        <taxon>Muroidea</taxon>
        <taxon>Cricetidae</taxon>
        <taxon>Neotominae</taxon>
        <taxon>Peromyscus</taxon>
    </lineage>
</organism>
<evidence type="ECO:0000256" key="4">
    <source>
        <dbReference type="ARBA" id="ARBA00022772"/>
    </source>
</evidence>
<comment type="cofactor">
    <cofactor evidence="8">
        <name>Cu cation</name>
        <dbReference type="ChEBI" id="CHEBI:23378"/>
    </cofactor>
    <text evidence="8">Contains 1 topaquinone per subunit.</text>
</comment>
<dbReference type="PANTHER" id="PTHR10638">
    <property type="entry name" value="COPPER AMINE OXIDASE"/>
    <property type="match status" value="1"/>
</dbReference>
<keyword evidence="9" id="KW-0732">Signal</keyword>
<feature type="signal peptide" evidence="9">
    <location>
        <begin position="1"/>
        <end position="30"/>
    </location>
</feature>
<feature type="modified residue" description="2',4',5'-topaquinone" evidence="7">
    <location>
        <position position="467"/>
    </location>
</feature>
<dbReference type="GO" id="GO:0052597">
    <property type="term" value="F:diamine oxidase activity"/>
    <property type="evidence" value="ECO:0007669"/>
    <property type="project" value="TreeGrafter"/>
</dbReference>
<dbReference type="GO" id="GO:0008131">
    <property type="term" value="F:primary methylamine oxidase activity"/>
    <property type="evidence" value="ECO:0007669"/>
    <property type="project" value="InterPro"/>
</dbReference>
<accession>A0A8C8TCW5</accession>
<reference evidence="13 14" key="1">
    <citation type="submission" date="2018-10" db="EMBL/GenBank/DDBJ databases">
        <title>Improved assembly of the deer mouse Peromyscus maniculatus genome.</title>
        <authorList>
            <person name="Lassance J.-M."/>
            <person name="Hoekstra H.E."/>
        </authorList>
    </citation>
    <scope>NUCLEOTIDE SEQUENCE [LARGE SCALE GENOMIC DNA]</scope>
</reference>
<dbReference type="FunFam" id="3.10.450.40:FF:000007">
    <property type="entry name" value="Amine oxidase"/>
    <property type="match status" value="1"/>
</dbReference>
<comment type="cofactor">
    <cofactor evidence="1">
        <name>Cu(2+)</name>
        <dbReference type="ChEBI" id="CHEBI:29036"/>
    </cofactor>
</comment>
<dbReference type="PANTHER" id="PTHR10638:SF26">
    <property type="entry name" value="AMINE OXIDASE"/>
    <property type="match status" value="1"/>
</dbReference>
<evidence type="ECO:0000313" key="13">
    <source>
        <dbReference type="Ensembl" id="ENSPEMP00000009403.2"/>
    </source>
</evidence>
<dbReference type="Pfam" id="PF01179">
    <property type="entry name" value="Cu_amine_oxid"/>
    <property type="match status" value="1"/>
</dbReference>
<dbReference type="Pfam" id="PF02728">
    <property type="entry name" value="Cu_amine_oxidN3"/>
    <property type="match status" value="1"/>
</dbReference>
<dbReference type="PRINTS" id="PR00766">
    <property type="entry name" value="CUDAOXIDASE"/>
</dbReference>
<comment type="PTM">
    <text evidence="7 8">Topaquinone (TPQ) is generated by copper-dependent autoxidation of a specific tyrosyl residue.</text>
</comment>
<dbReference type="SUPFAM" id="SSF49998">
    <property type="entry name" value="Amine oxidase catalytic domain"/>
    <property type="match status" value="1"/>
</dbReference>
<dbReference type="InterPro" id="IPR015800">
    <property type="entry name" value="Cu_amine_oxidase_N2"/>
</dbReference>
<keyword evidence="6 8" id="KW-0186">Copper</keyword>
<name>A0A8C8TCW5_PERMB</name>
<dbReference type="FunFam" id="2.70.98.20:FF:000009">
    <property type="entry name" value="Amine oxidase"/>
    <property type="match status" value="1"/>
</dbReference>
<dbReference type="AlphaFoldDB" id="A0A8C8TCW5"/>
<feature type="domain" description="Copper amine oxidase N3-terminal" evidence="12">
    <location>
        <begin position="152"/>
        <end position="252"/>
    </location>
</feature>
<dbReference type="InterPro" id="IPR015802">
    <property type="entry name" value="Cu_amine_oxidase_N3"/>
</dbReference>
<feature type="domain" description="Copper amine oxidase N2-terminal" evidence="11">
    <location>
        <begin position="53"/>
        <end position="136"/>
    </location>
</feature>
<dbReference type="GO" id="GO:0009308">
    <property type="term" value="P:amine metabolic process"/>
    <property type="evidence" value="ECO:0007669"/>
    <property type="project" value="UniProtKB-UniRule"/>
</dbReference>
<reference evidence="13" key="2">
    <citation type="submission" date="2025-08" db="UniProtKB">
        <authorList>
            <consortium name="Ensembl"/>
        </authorList>
    </citation>
    <scope>IDENTIFICATION</scope>
</reference>
<comment type="similarity">
    <text evidence="2 8">Belongs to the copper/topaquinone oxidase family.</text>
</comment>
<dbReference type="GO" id="GO:0005507">
    <property type="term" value="F:copper ion binding"/>
    <property type="evidence" value="ECO:0007669"/>
    <property type="project" value="InterPro"/>
</dbReference>
<dbReference type="GO" id="GO:0005886">
    <property type="term" value="C:plasma membrane"/>
    <property type="evidence" value="ECO:0007669"/>
    <property type="project" value="TreeGrafter"/>
</dbReference>
<dbReference type="Proteomes" id="UP000694547">
    <property type="component" value="Chromosome 3"/>
</dbReference>
<dbReference type="GO" id="GO:0046677">
    <property type="term" value="P:response to antibiotic"/>
    <property type="evidence" value="ECO:0007669"/>
    <property type="project" value="TreeGrafter"/>
</dbReference>
<dbReference type="InterPro" id="IPR015798">
    <property type="entry name" value="Cu_amine_oxidase_C"/>
</dbReference>
<evidence type="ECO:0000256" key="3">
    <source>
        <dbReference type="ARBA" id="ARBA00022723"/>
    </source>
</evidence>
<evidence type="ECO:0000259" key="12">
    <source>
        <dbReference type="Pfam" id="PF02728"/>
    </source>
</evidence>
<evidence type="ECO:0000259" key="10">
    <source>
        <dbReference type="Pfam" id="PF01179"/>
    </source>
</evidence>
<dbReference type="GeneTree" id="ENSGT00950000183207"/>
<evidence type="ECO:0000256" key="6">
    <source>
        <dbReference type="ARBA" id="ARBA00023008"/>
    </source>
</evidence>
<keyword evidence="5 8" id="KW-0560">Oxidoreductase</keyword>
<evidence type="ECO:0000259" key="11">
    <source>
        <dbReference type="Pfam" id="PF02727"/>
    </source>
</evidence>
<reference evidence="13" key="3">
    <citation type="submission" date="2025-09" db="UniProtKB">
        <authorList>
            <consortium name="Ensembl"/>
        </authorList>
    </citation>
    <scope>IDENTIFICATION</scope>
</reference>
<dbReference type="Ensembl" id="ENSPEMT00000013573.2">
    <property type="protein sequence ID" value="ENSPEMP00000009403.2"/>
    <property type="gene ID" value="ENSPEMG00000010717.2"/>
</dbReference>
<dbReference type="Gene3D" id="3.10.450.40">
    <property type="match status" value="2"/>
</dbReference>
<feature type="domain" description="Copper amine oxidase catalytic" evidence="10">
    <location>
        <begin position="315"/>
        <end position="707"/>
    </location>
</feature>